<evidence type="ECO:0000256" key="2">
    <source>
        <dbReference type="SAM" id="MobiDB-lite"/>
    </source>
</evidence>
<feature type="region of interest" description="Disordered" evidence="2">
    <location>
        <begin position="369"/>
        <end position="428"/>
    </location>
</feature>
<evidence type="ECO:0000313" key="4">
    <source>
        <dbReference type="EMBL" id="SHN75956.1"/>
    </source>
</evidence>
<dbReference type="GO" id="GO:0003676">
    <property type="term" value="F:nucleic acid binding"/>
    <property type="evidence" value="ECO:0007669"/>
    <property type="project" value="InterPro"/>
</dbReference>
<dbReference type="Proteomes" id="UP000184440">
    <property type="component" value="Unassembled WGS sequence"/>
</dbReference>
<keyword evidence="5" id="KW-1185">Reference proteome</keyword>
<feature type="compositionally biased region" description="Basic and acidic residues" evidence="2">
    <location>
        <begin position="571"/>
        <end position="581"/>
    </location>
</feature>
<dbReference type="Pfam" id="PF01844">
    <property type="entry name" value="HNH"/>
    <property type="match status" value="1"/>
</dbReference>
<dbReference type="InterPro" id="IPR003615">
    <property type="entry name" value="HNH_nuc"/>
</dbReference>
<feature type="compositionally biased region" description="Basic and acidic residues" evidence="2">
    <location>
        <begin position="315"/>
        <end position="336"/>
    </location>
</feature>
<keyword evidence="4" id="KW-0255">Endonuclease</keyword>
<dbReference type="Gene3D" id="1.10.30.50">
    <property type="match status" value="1"/>
</dbReference>
<keyword evidence="4" id="KW-0378">Hydrolase</keyword>
<dbReference type="STRING" id="134849.SAMN05443668_107423"/>
<comment type="similarity">
    <text evidence="1">Belongs to the Rv1128c/1148c/1588c/1702c/1945/3466 family.</text>
</comment>
<dbReference type="CDD" id="cd00085">
    <property type="entry name" value="HNHc"/>
    <property type="match status" value="1"/>
</dbReference>
<evidence type="ECO:0000313" key="5">
    <source>
        <dbReference type="Proteomes" id="UP000184440"/>
    </source>
</evidence>
<protein>
    <submittedName>
        <fullName evidence="4">HNH endonuclease</fullName>
    </submittedName>
</protein>
<accession>A0A1M7TYY0</accession>
<feature type="compositionally biased region" description="Polar residues" evidence="2">
    <location>
        <begin position="622"/>
        <end position="634"/>
    </location>
</feature>
<dbReference type="InterPro" id="IPR002711">
    <property type="entry name" value="HNH"/>
</dbReference>
<keyword evidence="4" id="KW-0540">Nuclease</keyword>
<dbReference type="InterPro" id="IPR003870">
    <property type="entry name" value="DUF222"/>
</dbReference>
<feature type="region of interest" description="Disordered" evidence="2">
    <location>
        <begin position="548"/>
        <end position="634"/>
    </location>
</feature>
<dbReference type="AlphaFoldDB" id="A0A1M7TYY0"/>
<dbReference type="EMBL" id="FRCS01000007">
    <property type="protein sequence ID" value="SHN75956.1"/>
    <property type="molecule type" value="Genomic_DNA"/>
</dbReference>
<dbReference type="GO" id="GO:0004519">
    <property type="term" value="F:endonuclease activity"/>
    <property type="evidence" value="ECO:0007669"/>
    <property type="project" value="UniProtKB-KW"/>
</dbReference>
<dbReference type="OrthoDB" id="3634417at2"/>
<sequence>MDTPVERLEAAAAEIAGADLTGLSAPARLDRLRVLHRARCQLDAAMVTAVGTVHREGAVDYDGAVSTQSWLRGQLHMAPGGATDLLEAARHLPHSPGFAEAFAAGRISLAHVVVAARLAKEVGPEHAEQAVEALLGPALDMDPAALKHVAKRIRLYLTPDRDDDPPDKAEQDRSLYVSQTFDGIWDLKGALSPEAGALIRTALSAALGPPAPDDDRSPAQRRHDALADVLRLALSAAQLPTVGGEQPHLSVLVHARDLQTTPPRRGRSGSRTRTVLRFDGDDALTATHAYLDDDPTPTPPDWTTDPDVAHTWNTPDRHSPSRHSPDRHSPDRRSPVDADQDNLADIDWDSLMDIDWDTHADIDWDTVLDTWTDEPNPTDTDASPRPYLRSEPDPQAGPRKRTDPRPQAAPRPDARHRPDPPLDPGLAGIAAATGRASRMPGPGTAVTDWGGILPAHAARRIACDAGVNRVVLGPGDVPLSAGRRTRLPTPAMRRVLIARDGGCRFHGCDRPPAWTEAHHVTHWADGGPTNLDNLVLLCPFHHHRATTTAGNWTSTDENSRSPDPTAPPSARPDHPHADTRNPSRAPGHRHARNHPTMLGHAYNRPRPPGPPQTAGAIRMTPTHRSATVNTCPTR</sequence>
<feature type="domain" description="HNH nuclease" evidence="3">
    <location>
        <begin position="491"/>
        <end position="543"/>
    </location>
</feature>
<dbReference type="RefSeq" id="WP_073260197.1">
    <property type="nucleotide sequence ID" value="NZ_FRCS01000007.1"/>
</dbReference>
<reference evidence="4 5" key="1">
    <citation type="submission" date="2016-11" db="EMBL/GenBank/DDBJ databases">
        <authorList>
            <person name="Jaros S."/>
            <person name="Januszkiewicz K."/>
            <person name="Wedrychowicz H."/>
        </authorList>
    </citation>
    <scope>NUCLEOTIDE SEQUENCE [LARGE SCALE GENOMIC DNA]</scope>
    <source>
        <strain evidence="4 5">DSM 46144</strain>
    </source>
</reference>
<dbReference type="SMART" id="SM00507">
    <property type="entry name" value="HNHc"/>
    <property type="match status" value="1"/>
</dbReference>
<dbReference type="GO" id="GO:0008270">
    <property type="term" value="F:zinc ion binding"/>
    <property type="evidence" value="ECO:0007669"/>
    <property type="project" value="InterPro"/>
</dbReference>
<organism evidence="4 5">
    <name type="scientific">Cryptosporangium aurantiacum</name>
    <dbReference type="NCBI Taxonomy" id="134849"/>
    <lineage>
        <taxon>Bacteria</taxon>
        <taxon>Bacillati</taxon>
        <taxon>Actinomycetota</taxon>
        <taxon>Actinomycetes</taxon>
        <taxon>Cryptosporangiales</taxon>
        <taxon>Cryptosporangiaceae</taxon>
        <taxon>Cryptosporangium</taxon>
    </lineage>
</organism>
<feature type="region of interest" description="Disordered" evidence="2">
    <location>
        <begin position="256"/>
        <end position="341"/>
    </location>
</feature>
<evidence type="ECO:0000256" key="1">
    <source>
        <dbReference type="ARBA" id="ARBA00023450"/>
    </source>
</evidence>
<gene>
    <name evidence="4" type="ORF">SAMN05443668_107423</name>
</gene>
<proteinExistence type="inferred from homology"/>
<name>A0A1M7TYY0_9ACTN</name>
<evidence type="ECO:0000259" key="3">
    <source>
        <dbReference type="SMART" id="SM00507"/>
    </source>
</evidence>
<dbReference type="Pfam" id="PF02720">
    <property type="entry name" value="DUF222"/>
    <property type="match status" value="2"/>
</dbReference>